<keyword evidence="2 8" id="KW-0418">Kinase</keyword>
<keyword evidence="5" id="KW-1133">Transmembrane helix</keyword>
<evidence type="ECO:0000256" key="2">
    <source>
        <dbReference type="ARBA" id="ARBA00022777"/>
    </source>
</evidence>
<keyword evidence="5" id="KW-0472">Membrane</keyword>
<protein>
    <submittedName>
        <fullName evidence="8">Histidine kinase</fullName>
    </submittedName>
</protein>
<feature type="transmembrane region" description="Helical" evidence="5">
    <location>
        <begin position="509"/>
        <end position="527"/>
    </location>
</feature>
<dbReference type="InterPro" id="IPR011712">
    <property type="entry name" value="Sig_transdc_His_kin_sub3_dim/P"/>
</dbReference>
<feature type="transmembrane region" description="Helical" evidence="5">
    <location>
        <begin position="539"/>
        <end position="557"/>
    </location>
</feature>
<dbReference type="Pfam" id="PF02518">
    <property type="entry name" value="HATPase_c"/>
    <property type="match status" value="1"/>
</dbReference>
<organism evidence="8 9">
    <name type="scientific">Streptomyces wedmorensis</name>
    <dbReference type="NCBI Taxonomy" id="43759"/>
    <lineage>
        <taxon>Bacteria</taxon>
        <taxon>Bacillati</taxon>
        <taxon>Actinomycetota</taxon>
        <taxon>Actinomycetes</taxon>
        <taxon>Kitasatosporales</taxon>
        <taxon>Streptomycetaceae</taxon>
        <taxon>Streptomyces</taxon>
    </lineage>
</organism>
<proteinExistence type="predicted"/>
<evidence type="ECO:0000256" key="3">
    <source>
        <dbReference type="ARBA" id="ARBA00023012"/>
    </source>
</evidence>
<dbReference type="PANTHER" id="PTHR24421">
    <property type="entry name" value="NITRATE/NITRITE SENSOR PROTEIN NARX-RELATED"/>
    <property type="match status" value="1"/>
</dbReference>
<comment type="caution">
    <text evidence="8">The sequence shown here is derived from an EMBL/GenBank/DDBJ whole genome shotgun (WGS) entry which is preliminary data.</text>
</comment>
<dbReference type="InterPro" id="IPR036890">
    <property type="entry name" value="HATPase_C_sf"/>
</dbReference>
<evidence type="ECO:0000256" key="4">
    <source>
        <dbReference type="SAM" id="MobiDB-lite"/>
    </source>
</evidence>
<dbReference type="InterPro" id="IPR003594">
    <property type="entry name" value="HATPase_dom"/>
</dbReference>
<keyword evidence="5" id="KW-0812">Transmembrane</keyword>
<feature type="domain" description="Histidine kinase/HSP90-like ATPase" evidence="6">
    <location>
        <begin position="292"/>
        <end position="341"/>
    </location>
</feature>
<dbReference type="GO" id="GO:0016301">
    <property type="term" value="F:kinase activity"/>
    <property type="evidence" value="ECO:0007669"/>
    <property type="project" value="UniProtKB-KW"/>
</dbReference>
<gene>
    <name evidence="8" type="ORF">ACFQ63_10735</name>
</gene>
<feature type="domain" description="Signal transduction histidine kinase subgroup 3 dimerisation and phosphoacceptor" evidence="7">
    <location>
        <begin position="575"/>
        <end position="638"/>
    </location>
</feature>
<feature type="transmembrane region" description="Helical" evidence="5">
    <location>
        <begin position="125"/>
        <end position="143"/>
    </location>
</feature>
<feature type="transmembrane region" description="Helical" evidence="5">
    <location>
        <begin position="90"/>
        <end position="118"/>
    </location>
</feature>
<dbReference type="Pfam" id="PF07730">
    <property type="entry name" value="HisKA_3"/>
    <property type="match status" value="2"/>
</dbReference>
<keyword evidence="9" id="KW-1185">Reference proteome</keyword>
<dbReference type="Proteomes" id="UP001600424">
    <property type="component" value="Unassembled WGS sequence"/>
</dbReference>
<dbReference type="SUPFAM" id="SSF55874">
    <property type="entry name" value="ATPase domain of HSP90 chaperone/DNA topoisomerase II/histidine kinase"/>
    <property type="match status" value="1"/>
</dbReference>
<evidence type="ECO:0000256" key="5">
    <source>
        <dbReference type="SAM" id="Phobius"/>
    </source>
</evidence>
<feature type="transmembrane region" description="Helical" evidence="5">
    <location>
        <begin position="434"/>
        <end position="452"/>
    </location>
</feature>
<evidence type="ECO:0000256" key="1">
    <source>
        <dbReference type="ARBA" id="ARBA00022679"/>
    </source>
</evidence>
<name>A0ABW6ITJ6_STRWE</name>
<keyword evidence="3" id="KW-0902">Two-component regulatory system</keyword>
<accession>A0ABW6ITJ6</accession>
<evidence type="ECO:0000313" key="8">
    <source>
        <dbReference type="EMBL" id="MFE5980175.1"/>
    </source>
</evidence>
<dbReference type="PANTHER" id="PTHR24421:SF63">
    <property type="entry name" value="SENSOR HISTIDINE KINASE DESK"/>
    <property type="match status" value="1"/>
</dbReference>
<feature type="transmembrane region" description="Helical" evidence="5">
    <location>
        <begin position="464"/>
        <end position="481"/>
    </location>
</feature>
<dbReference type="CDD" id="cd16917">
    <property type="entry name" value="HATPase_UhpB-NarQ-NarX-like"/>
    <property type="match status" value="1"/>
</dbReference>
<evidence type="ECO:0000313" key="9">
    <source>
        <dbReference type="Proteomes" id="UP001600424"/>
    </source>
</evidence>
<feature type="compositionally biased region" description="Basic and acidic residues" evidence="4">
    <location>
        <begin position="382"/>
        <end position="397"/>
    </location>
</feature>
<dbReference type="Gene3D" id="1.20.5.1930">
    <property type="match status" value="2"/>
</dbReference>
<dbReference type="Gene3D" id="3.30.565.10">
    <property type="entry name" value="Histidine kinase-like ATPase, C-terminal domain"/>
    <property type="match status" value="1"/>
</dbReference>
<evidence type="ECO:0000259" key="7">
    <source>
        <dbReference type="Pfam" id="PF07730"/>
    </source>
</evidence>
<sequence>MLDAPQGEGDPHDACGVQASRMALQVTLGTLAGHTVVTVLAVRDENPGPARLALLALSMAAVLALQYAHSTRRPRDWPVRTRALTLSTQAVVTFLPLVWLGMPWGAMAGLLAGSILLAVPGRLRWPLYASVIAAIVAAVVAIAGPDKAAYGLGATLLASLIIYGVSSLSDLVTELRDTRRELAGMAVIQERLRVAHDLHDLLGYSLSAIALKSELGYRLLPTAPDRARSEVAEVLGIAGEALADVRVVATGYRDMSLADEAESALSVLTAAQIEAEADLTCGPLPREVDTVLAIVLREAVTNALRHSKAQHCAITATREGGTVSLRIRNDGVGETSPDTLPAGGSGLGNLTTRLRGIGGDLSGGPAEDGWFEVVARTPVVPRPEERRAEPEPEEQRKAARPWAPRMARAMLLAVLAGYTLITVINVAATTPSGAAFLAFLGCLAVVVTVQVLLSLRPPHTWPGYARGIGLGVLAAATYAPLLWLGGPWGSMVGFLAGSFLFTVGGRLRWVLYAASVAVVIPVGAAAGDSLYEMVYETDSSLMAGLAVYAFTALYRLVSELHEARGALVRMAVARERLIVERELHEVLGSSLSEVTMKCALIHRMLPRSPGPAQDELTTVLDISRQALADVRLVARGYRGQPVAHDPSYTLGLSGAAN</sequence>
<reference evidence="8 9" key="1">
    <citation type="submission" date="2024-09" db="EMBL/GenBank/DDBJ databases">
        <title>The Natural Products Discovery Center: Release of the First 8490 Sequenced Strains for Exploring Actinobacteria Biosynthetic Diversity.</title>
        <authorList>
            <person name="Kalkreuter E."/>
            <person name="Kautsar S.A."/>
            <person name="Yang D."/>
            <person name="Bader C.D."/>
            <person name="Teijaro C.N."/>
            <person name="Fluegel L."/>
            <person name="Davis C.M."/>
            <person name="Simpson J.R."/>
            <person name="Lauterbach L."/>
            <person name="Steele A.D."/>
            <person name="Gui C."/>
            <person name="Meng S."/>
            <person name="Li G."/>
            <person name="Viehrig K."/>
            <person name="Ye F."/>
            <person name="Su P."/>
            <person name="Kiefer A.F."/>
            <person name="Nichols A."/>
            <person name="Cepeda A.J."/>
            <person name="Yan W."/>
            <person name="Fan B."/>
            <person name="Jiang Y."/>
            <person name="Adhikari A."/>
            <person name="Zheng C.-J."/>
            <person name="Schuster L."/>
            <person name="Cowan T.M."/>
            <person name="Smanski M.J."/>
            <person name="Chevrette M.G."/>
            <person name="De Carvalho L.P.S."/>
            <person name="Shen B."/>
        </authorList>
    </citation>
    <scope>NUCLEOTIDE SEQUENCE [LARGE SCALE GENOMIC DNA]</scope>
    <source>
        <strain evidence="8 9">NPDC056472</strain>
    </source>
</reference>
<feature type="transmembrane region" description="Helical" evidence="5">
    <location>
        <begin position="409"/>
        <end position="428"/>
    </location>
</feature>
<keyword evidence="1" id="KW-0808">Transferase</keyword>
<dbReference type="EMBL" id="JBHTRV010000006">
    <property type="protein sequence ID" value="MFE5980175.1"/>
    <property type="molecule type" value="Genomic_DNA"/>
</dbReference>
<feature type="transmembrane region" description="Helical" evidence="5">
    <location>
        <begin position="149"/>
        <end position="172"/>
    </location>
</feature>
<dbReference type="RefSeq" id="WP_386251404.1">
    <property type="nucleotide sequence ID" value="NZ_JBHTRV010000006.1"/>
</dbReference>
<feature type="domain" description="Signal transduction histidine kinase subgroup 3 dimerisation and phosphoacceptor" evidence="7">
    <location>
        <begin position="190"/>
        <end position="255"/>
    </location>
</feature>
<evidence type="ECO:0000259" key="6">
    <source>
        <dbReference type="Pfam" id="PF02518"/>
    </source>
</evidence>
<feature type="region of interest" description="Disordered" evidence="4">
    <location>
        <begin position="381"/>
        <end position="400"/>
    </location>
</feature>
<feature type="transmembrane region" description="Helical" evidence="5">
    <location>
        <begin position="22"/>
        <end position="40"/>
    </location>
</feature>
<feature type="transmembrane region" description="Helical" evidence="5">
    <location>
        <begin position="487"/>
        <end position="504"/>
    </location>
</feature>
<dbReference type="InterPro" id="IPR050482">
    <property type="entry name" value="Sensor_HK_TwoCompSys"/>
</dbReference>
<feature type="transmembrane region" description="Helical" evidence="5">
    <location>
        <begin position="52"/>
        <end position="70"/>
    </location>
</feature>